<reference evidence="3 4" key="1">
    <citation type="submission" date="2021-11" db="EMBL/GenBank/DDBJ databases">
        <title>Black yeast isolated from Biological Soil Crust.</title>
        <authorList>
            <person name="Kurbessoian T."/>
        </authorList>
    </citation>
    <scope>NUCLEOTIDE SEQUENCE [LARGE SCALE GENOMIC DNA]</scope>
    <source>
        <strain evidence="3 4">CCFEE 5522</strain>
    </source>
</reference>
<protein>
    <submittedName>
        <fullName evidence="3">Uncharacterized protein</fullName>
    </submittedName>
</protein>
<feature type="compositionally biased region" description="Basic and acidic residues" evidence="1">
    <location>
        <begin position="366"/>
        <end position="380"/>
    </location>
</feature>
<keyword evidence="2" id="KW-1133">Transmembrane helix</keyword>
<feature type="compositionally biased region" description="Low complexity" evidence="1">
    <location>
        <begin position="260"/>
        <end position="270"/>
    </location>
</feature>
<name>A0AAV9JFU9_9PEZI</name>
<feature type="region of interest" description="Disordered" evidence="1">
    <location>
        <begin position="1"/>
        <end position="35"/>
    </location>
</feature>
<feature type="region of interest" description="Disordered" evidence="1">
    <location>
        <begin position="220"/>
        <end position="380"/>
    </location>
</feature>
<dbReference type="EMBL" id="JAVFHQ010000030">
    <property type="protein sequence ID" value="KAK4543673.1"/>
    <property type="molecule type" value="Genomic_DNA"/>
</dbReference>
<accession>A0AAV9JFU9</accession>
<dbReference type="AlphaFoldDB" id="A0AAV9JFU9"/>
<evidence type="ECO:0000256" key="1">
    <source>
        <dbReference type="SAM" id="MobiDB-lite"/>
    </source>
</evidence>
<feature type="transmembrane region" description="Helical" evidence="2">
    <location>
        <begin position="123"/>
        <end position="147"/>
    </location>
</feature>
<feature type="compositionally biased region" description="Polar residues" evidence="1">
    <location>
        <begin position="220"/>
        <end position="229"/>
    </location>
</feature>
<sequence length="380" mass="40948">MAQTQAATTIATDSPSSTSPSAASSITSSPTGDSASTSSDIALSLWAIADSLLTSYYPSTTITQVASLTWPTAVAIDGTTYSVHSGSTGGVLGSPTTSVLAEATNDSTGSSSPHHSLTSDKKLGIIIGVVVGTIVFGVLGLVFCCLWRRKKASGSYILRRPTPSITESDLDTWRSPRQFEASTLSSGPSREWTKNYNRMSTQERLAPPPPMAMHPAYVRQYSSQSTSEENPFFTPRESPDHYEMEGGQMHRNELDAGEAPSQRRSSSSVRRASRPPTPFSPMAMMASSSAPQQQQHHNPFASPEDGEADDVISPIIPSKSPERRHSPMVHYPSWNEVSEFDFGGQGRVRPSLRDQSSSEEGGDGWRPARRESVIGRHELA</sequence>
<comment type="caution">
    <text evidence="3">The sequence shown here is derived from an EMBL/GenBank/DDBJ whole genome shotgun (WGS) entry which is preliminary data.</text>
</comment>
<evidence type="ECO:0000313" key="4">
    <source>
        <dbReference type="Proteomes" id="UP001324427"/>
    </source>
</evidence>
<gene>
    <name evidence="3" type="ORF">LTR36_005318</name>
</gene>
<keyword evidence="4" id="KW-1185">Reference proteome</keyword>
<feature type="compositionally biased region" description="Basic and acidic residues" evidence="1">
    <location>
        <begin position="237"/>
        <end position="254"/>
    </location>
</feature>
<keyword evidence="2" id="KW-0472">Membrane</keyword>
<feature type="compositionally biased region" description="Low complexity" evidence="1">
    <location>
        <begin position="280"/>
        <end position="295"/>
    </location>
</feature>
<organism evidence="3 4">
    <name type="scientific">Oleoguttula mirabilis</name>
    <dbReference type="NCBI Taxonomy" id="1507867"/>
    <lineage>
        <taxon>Eukaryota</taxon>
        <taxon>Fungi</taxon>
        <taxon>Dikarya</taxon>
        <taxon>Ascomycota</taxon>
        <taxon>Pezizomycotina</taxon>
        <taxon>Dothideomycetes</taxon>
        <taxon>Dothideomycetidae</taxon>
        <taxon>Mycosphaerellales</taxon>
        <taxon>Teratosphaeriaceae</taxon>
        <taxon>Oleoguttula</taxon>
    </lineage>
</organism>
<evidence type="ECO:0000313" key="3">
    <source>
        <dbReference type="EMBL" id="KAK4543673.1"/>
    </source>
</evidence>
<evidence type="ECO:0000256" key="2">
    <source>
        <dbReference type="SAM" id="Phobius"/>
    </source>
</evidence>
<proteinExistence type="predicted"/>
<keyword evidence="2" id="KW-0812">Transmembrane</keyword>
<dbReference type="Proteomes" id="UP001324427">
    <property type="component" value="Unassembled WGS sequence"/>
</dbReference>